<gene>
    <name evidence="1" type="ORF">M413DRAFT_33182</name>
</gene>
<dbReference type="Proteomes" id="UP000053424">
    <property type="component" value="Unassembled WGS sequence"/>
</dbReference>
<reference evidence="2" key="2">
    <citation type="submission" date="2015-01" db="EMBL/GenBank/DDBJ databases">
        <title>Evolutionary Origins and Diversification of the Mycorrhizal Mutualists.</title>
        <authorList>
            <consortium name="DOE Joint Genome Institute"/>
            <consortium name="Mycorrhizal Genomics Consortium"/>
            <person name="Kohler A."/>
            <person name="Kuo A."/>
            <person name="Nagy L.G."/>
            <person name="Floudas D."/>
            <person name="Copeland A."/>
            <person name="Barry K.W."/>
            <person name="Cichocki N."/>
            <person name="Veneault-Fourrey C."/>
            <person name="LaButti K."/>
            <person name="Lindquist E.A."/>
            <person name="Lipzen A."/>
            <person name="Lundell T."/>
            <person name="Morin E."/>
            <person name="Murat C."/>
            <person name="Riley R."/>
            <person name="Ohm R."/>
            <person name="Sun H."/>
            <person name="Tunlid A."/>
            <person name="Henrissat B."/>
            <person name="Grigoriev I.V."/>
            <person name="Hibbett D.S."/>
            <person name="Martin F."/>
        </authorList>
    </citation>
    <scope>NUCLEOTIDE SEQUENCE [LARGE SCALE GENOMIC DNA]</scope>
    <source>
        <strain evidence="2">h7</strain>
    </source>
</reference>
<keyword evidence="2" id="KW-1185">Reference proteome</keyword>
<dbReference type="HOGENOM" id="CLU_1865366_0_0_1"/>
<organism evidence="1 2">
    <name type="scientific">Hebeloma cylindrosporum</name>
    <dbReference type="NCBI Taxonomy" id="76867"/>
    <lineage>
        <taxon>Eukaryota</taxon>
        <taxon>Fungi</taxon>
        <taxon>Dikarya</taxon>
        <taxon>Basidiomycota</taxon>
        <taxon>Agaricomycotina</taxon>
        <taxon>Agaricomycetes</taxon>
        <taxon>Agaricomycetidae</taxon>
        <taxon>Agaricales</taxon>
        <taxon>Agaricineae</taxon>
        <taxon>Hymenogastraceae</taxon>
        <taxon>Hebeloma</taxon>
    </lineage>
</organism>
<name>A0A0C2X990_HEBCY</name>
<reference evidence="1 2" key="1">
    <citation type="submission" date="2014-04" db="EMBL/GenBank/DDBJ databases">
        <authorList>
            <consortium name="DOE Joint Genome Institute"/>
            <person name="Kuo A."/>
            <person name="Gay G."/>
            <person name="Dore J."/>
            <person name="Kohler A."/>
            <person name="Nagy L.G."/>
            <person name="Floudas D."/>
            <person name="Copeland A."/>
            <person name="Barry K.W."/>
            <person name="Cichocki N."/>
            <person name="Veneault-Fourrey C."/>
            <person name="LaButti K."/>
            <person name="Lindquist E.A."/>
            <person name="Lipzen A."/>
            <person name="Lundell T."/>
            <person name="Morin E."/>
            <person name="Murat C."/>
            <person name="Sun H."/>
            <person name="Tunlid A."/>
            <person name="Henrissat B."/>
            <person name="Grigoriev I.V."/>
            <person name="Hibbett D.S."/>
            <person name="Martin F."/>
            <person name="Nordberg H.P."/>
            <person name="Cantor M.N."/>
            <person name="Hua S.X."/>
        </authorList>
    </citation>
    <scope>NUCLEOTIDE SEQUENCE [LARGE SCALE GENOMIC DNA]</scope>
    <source>
        <strain evidence="2">h7</strain>
    </source>
</reference>
<proteinExistence type="predicted"/>
<protein>
    <submittedName>
        <fullName evidence="1">Uncharacterized protein</fullName>
    </submittedName>
</protein>
<evidence type="ECO:0000313" key="2">
    <source>
        <dbReference type="Proteomes" id="UP000053424"/>
    </source>
</evidence>
<dbReference type="STRING" id="686832.A0A0C2X990"/>
<evidence type="ECO:0000313" key="1">
    <source>
        <dbReference type="EMBL" id="KIM34583.1"/>
    </source>
</evidence>
<dbReference type="EMBL" id="KN831932">
    <property type="protein sequence ID" value="KIM34583.1"/>
    <property type="molecule type" value="Genomic_DNA"/>
</dbReference>
<dbReference type="AlphaFoldDB" id="A0A0C2X990"/>
<sequence>MSTIKLDQLESATNFLEWRRFIMHVLQAEGCWTHIEGTEGQYDIFPKSLEPAACTAASMLEEKTAFKEWWDVDMKARAISGKQLISSGRAFTPSTNKPTFYRSLIFTAISQMCNCMTIRILIIISGNSRTHDYVSLS</sequence>
<accession>A0A0C2X990</accession>